<reference evidence="2 3" key="1">
    <citation type="submission" date="2022-01" db="EMBL/GenBank/DDBJ databases">
        <title>Mariniradius saccharolyticus sp. nov., isolated from sediment of a river.</title>
        <authorList>
            <person name="Liu H."/>
        </authorList>
    </citation>
    <scope>NUCLEOTIDE SEQUENCE [LARGE SCALE GENOMIC DNA]</scope>
    <source>
        <strain evidence="2 3">RY-2</strain>
    </source>
</reference>
<gene>
    <name evidence="2" type="ORF">L0U89_08500</name>
</gene>
<dbReference type="SUPFAM" id="SSF56024">
    <property type="entry name" value="Phospholipase D/nuclease"/>
    <property type="match status" value="1"/>
</dbReference>
<dbReference type="InterPro" id="IPR018873">
    <property type="entry name" value="KilA-N_DNA-bd_domain"/>
</dbReference>
<sequence length="301" mass="34776">MTKDLQHIENRIFTFRDQQVMIDSDLAELYQIETKVLNQAVKRNISRFPESFRFQLNDNEFNELVTGSDRFDSLRSQSVTSNKRGGRRYLPYAFTEQGVAMLSAVLRSDIAVKVSIQIMNAFIAMRKQLHSNQLLLNRLDRIELKQLEADQKFEQIFSALERKDPDPIQGIFFDGQVFDAYQFVADLVRKAEKSIILLDNYVDDTVLTLLSKRKNGVKCLILTKAIGKQLQLDLDKHQAQYPPIEVKVLDKAHDRFLILDKKEIYHIGASLKDLGKRWFAFSKLDASGLTILENLKVLGYE</sequence>
<evidence type="ECO:0000259" key="1">
    <source>
        <dbReference type="Pfam" id="PF10543"/>
    </source>
</evidence>
<comment type="caution">
    <text evidence="2">The sequence shown here is derived from an EMBL/GenBank/DDBJ whole genome shotgun (WGS) entry which is preliminary data.</text>
</comment>
<name>A0ABS9BSR0_9BACT</name>
<dbReference type="RefSeq" id="WP_234861143.1">
    <property type="nucleotide sequence ID" value="NZ_JAKEVZ010000005.1"/>
</dbReference>
<accession>A0ABS9BSR0</accession>
<dbReference type="Pfam" id="PF10543">
    <property type="entry name" value="ORF6N"/>
    <property type="match status" value="1"/>
</dbReference>
<evidence type="ECO:0000313" key="3">
    <source>
        <dbReference type="Proteomes" id="UP001201449"/>
    </source>
</evidence>
<keyword evidence="3" id="KW-1185">Reference proteome</keyword>
<evidence type="ECO:0000313" key="2">
    <source>
        <dbReference type="EMBL" id="MCF1751108.1"/>
    </source>
</evidence>
<proteinExistence type="predicted"/>
<protein>
    <submittedName>
        <fullName evidence="2">ORF6N domain-containing protein</fullName>
    </submittedName>
</protein>
<dbReference type="Proteomes" id="UP001201449">
    <property type="component" value="Unassembled WGS sequence"/>
</dbReference>
<organism evidence="2 3">
    <name type="scientific">Mariniradius sediminis</name>
    <dbReference type="NCBI Taxonomy" id="2909237"/>
    <lineage>
        <taxon>Bacteria</taxon>
        <taxon>Pseudomonadati</taxon>
        <taxon>Bacteroidota</taxon>
        <taxon>Cytophagia</taxon>
        <taxon>Cytophagales</taxon>
        <taxon>Cyclobacteriaceae</taxon>
        <taxon>Mariniradius</taxon>
    </lineage>
</organism>
<feature type="domain" description="KilA-N DNA-binding" evidence="1">
    <location>
        <begin position="10"/>
        <end position="105"/>
    </location>
</feature>
<dbReference type="EMBL" id="JAKEVZ010000005">
    <property type="protein sequence ID" value="MCF1751108.1"/>
    <property type="molecule type" value="Genomic_DNA"/>
</dbReference>